<evidence type="ECO:0000313" key="2">
    <source>
        <dbReference type="Proteomes" id="UP000027586"/>
    </source>
</evidence>
<dbReference type="AlphaFoldDB" id="A0A068S6Q7"/>
<gene>
    <name evidence="1" type="ORF">LCOR_08580.1</name>
</gene>
<dbReference type="OrthoDB" id="2265362at2759"/>
<organism evidence="1 2">
    <name type="scientific">Lichtheimia corymbifera JMRC:FSU:9682</name>
    <dbReference type="NCBI Taxonomy" id="1263082"/>
    <lineage>
        <taxon>Eukaryota</taxon>
        <taxon>Fungi</taxon>
        <taxon>Fungi incertae sedis</taxon>
        <taxon>Mucoromycota</taxon>
        <taxon>Mucoromycotina</taxon>
        <taxon>Mucoromycetes</taxon>
        <taxon>Mucorales</taxon>
        <taxon>Lichtheimiaceae</taxon>
        <taxon>Lichtheimia</taxon>
    </lineage>
</organism>
<keyword evidence="2" id="KW-1185">Reference proteome</keyword>
<proteinExistence type="predicted"/>
<protein>
    <recommendedName>
        <fullName evidence="3">F-box domain-containing protein</fullName>
    </recommendedName>
</protein>
<name>A0A068S6Q7_9FUNG</name>
<dbReference type="Gene3D" id="3.80.10.10">
    <property type="entry name" value="Ribonuclease Inhibitor"/>
    <property type="match status" value="2"/>
</dbReference>
<reference evidence="1" key="1">
    <citation type="submission" date="2013-08" db="EMBL/GenBank/DDBJ databases">
        <title>Gene expansion shapes genome architecture in the human pathogen Lichtheimia corymbifera: an evolutionary genomics analysis in the ancient terrestrial Mucorales (Mucoromycotina).</title>
        <authorList>
            <person name="Schwartze V.U."/>
            <person name="Winter S."/>
            <person name="Shelest E."/>
            <person name="Marcet-Houben M."/>
            <person name="Horn F."/>
            <person name="Wehner S."/>
            <person name="Hoffmann K."/>
            <person name="Riege K."/>
            <person name="Sammeth M."/>
            <person name="Nowrousian M."/>
            <person name="Valiante V."/>
            <person name="Linde J."/>
            <person name="Jacobsen I.D."/>
            <person name="Marz M."/>
            <person name="Brakhage A.A."/>
            <person name="Gabaldon T."/>
            <person name="Bocker S."/>
            <person name="Voigt K."/>
        </authorList>
    </citation>
    <scope>NUCLEOTIDE SEQUENCE [LARGE SCALE GENOMIC DNA]</scope>
    <source>
        <strain evidence="1">FSU 9682</strain>
    </source>
</reference>
<evidence type="ECO:0008006" key="3">
    <source>
        <dbReference type="Google" id="ProtNLM"/>
    </source>
</evidence>
<sequence>MDHPIWHALCKQPTLKASSGKYAQLVYDSTTQLHQSLEPILSALNQRAIGLTKCANYDAALRDAKVMQELSPYSALGYIRAATIYSEQGKQCQVISICDKGLSIVDTMDTHYATLHRMKADAERRQNIRINFMGQLPLDIVITTLIPLFMDGDEPLHSSRPTPYLDVSHAWRDRITQCLDGLHFEIGDDEDANPLQLVQLARHIKTLHVYRYSTGTWLGDLLCNHDFSSLKELTIAAFSANFVDHLVSSLKSIGSTLTHFTIEKDYGSVLPIADILTNCINLVYLDINQPFAAHINSLPMTTWPNITTLMLFSKTADLFTCGEIRAIGKRFPSLKKLQFSPCQDMEATRIVMDYYPWMTNLELYEFPAGFNIIFREDGPRCKEGAITSLEIDIHDMEEDRWESAIYILQQHHQRLEYLNFHVDSNAVDDRIYNIEYPCLKKLHLRNSGQWIPRNAPMLEELGITCFTYEEESTVPDAVSPRLKKLELDLHLSPQGYNISQFTQYIHRYAHHPQLKELIIHLPESDSIDNLLTAIHHLCQLERLVIRFSEDWDATLMHGFLDGLVTGCPNLSSLGIGSINAPSTHSMIALKGLEHLQHLGFSIEDVNDEDDFWHAIQTFPHLKAIHVYPVNATTIHSLGRLQKQRPDLKIVEDRWFIHLP</sequence>
<dbReference type="EMBL" id="CBTN010000048">
    <property type="protein sequence ID" value="CDH57670.1"/>
    <property type="molecule type" value="Genomic_DNA"/>
</dbReference>
<comment type="caution">
    <text evidence="1">The sequence shown here is derived from an EMBL/GenBank/DDBJ whole genome shotgun (WGS) entry which is preliminary data.</text>
</comment>
<evidence type="ECO:0000313" key="1">
    <source>
        <dbReference type="EMBL" id="CDH57670.1"/>
    </source>
</evidence>
<dbReference type="Proteomes" id="UP000027586">
    <property type="component" value="Unassembled WGS sequence"/>
</dbReference>
<dbReference type="PANTHER" id="PTHR38926:SF5">
    <property type="entry name" value="F-BOX AND LEUCINE-RICH REPEAT PROTEIN 6"/>
    <property type="match status" value="1"/>
</dbReference>
<dbReference type="SUPFAM" id="SSF52047">
    <property type="entry name" value="RNI-like"/>
    <property type="match status" value="2"/>
</dbReference>
<dbReference type="PANTHER" id="PTHR38926">
    <property type="entry name" value="F-BOX DOMAIN CONTAINING PROTEIN, EXPRESSED"/>
    <property type="match status" value="1"/>
</dbReference>
<dbReference type="SUPFAM" id="SSF48452">
    <property type="entry name" value="TPR-like"/>
    <property type="match status" value="1"/>
</dbReference>
<accession>A0A068S6Q7</accession>
<dbReference type="InterPro" id="IPR011990">
    <property type="entry name" value="TPR-like_helical_dom_sf"/>
</dbReference>
<dbReference type="VEuPathDB" id="FungiDB:LCOR_08580.1"/>
<dbReference type="InterPro" id="IPR032675">
    <property type="entry name" value="LRR_dom_sf"/>
</dbReference>